<dbReference type="Gene3D" id="3.40.190.10">
    <property type="entry name" value="Periplasmic binding protein-like II"/>
    <property type="match status" value="2"/>
</dbReference>
<evidence type="ECO:0000256" key="1">
    <source>
        <dbReference type="ARBA" id="ARBA00008520"/>
    </source>
</evidence>
<keyword evidence="2" id="KW-0813">Transport</keyword>
<reference evidence="7" key="1">
    <citation type="journal article" date="2019" name="Int. J. Syst. Evol. Microbiol.">
        <title>The Global Catalogue of Microorganisms (GCM) 10K type strain sequencing project: providing services to taxonomists for standard genome sequencing and annotation.</title>
        <authorList>
            <consortium name="The Broad Institute Genomics Platform"/>
            <consortium name="The Broad Institute Genome Sequencing Center for Infectious Disease"/>
            <person name="Wu L."/>
            <person name="Ma J."/>
        </authorList>
    </citation>
    <scope>NUCLEOTIDE SEQUENCE [LARGE SCALE GENOMIC DNA]</scope>
    <source>
        <strain evidence="7">JCM 14370</strain>
    </source>
</reference>
<dbReference type="Proteomes" id="UP000632222">
    <property type="component" value="Unassembled WGS sequence"/>
</dbReference>
<evidence type="ECO:0000313" key="7">
    <source>
        <dbReference type="Proteomes" id="UP000632222"/>
    </source>
</evidence>
<dbReference type="CDD" id="cd13586">
    <property type="entry name" value="PBP2_Maltose_binding_like"/>
    <property type="match status" value="1"/>
</dbReference>
<protein>
    <submittedName>
        <fullName evidence="6">Maltose ABC transporter substrate-binding protein</fullName>
    </submittedName>
</protein>
<dbReference type="InterPro" id="IPR006059">
    <property type="entry name" value="SBP"/>
</dbReference>
<keyword evidence="3" id="KW-0762">Sugar transport</keyword>
<evidence type="ECO:0000313" key="6">
    <source>
        <dbReference type="EMBL" id="GGJ25595.1"/>
    </source>
</evidence>
<proteinExistence type="inferred from homology"/>
<feature type="chain" id="PRO_5046144676" evidence="5">
    <location>
        <begin position="21"/>
        <end position="399"/>
    </location>
</feature>
<evidence type="ECO:0000256" key="4">
    <source>
        <dbReference type="ARBA" id="ARBA00022729"/>
    </source>
</evidence>
<comment type="similarity">
    <text evidence="1">Belongs to the bacterial solute-binding protein 1 family.</text>
</comment>
<accession>A0ABQ2CVQ6</accession>
<comment type="caution">
    <text evidence="6">The sequence shown here is derived from an EMBL/GenBank/DDBJ whole genome shotgun (WGS) entry which is preliminary data.</text>
</comment>
<evidence type="ECO:0000256" key="2">
    <source>
        <dbReference type="ARBA" id="ARBA00022448"/>
    </source>
</evidence>
<keyword evidence="7" id="KW-1185">Reference proteome</keyword>
<gene>
    <name evidence="6" type="ORF">GCM10008938_09670</name>
</gene>
<keyword evidence="4 5" id="KW-0732">Signal</keyword>
<dbReference type="Pfam" id="PF13416">
    <property type="entry name" value="SBP_bac_8"/>
    <property type="match status" value="1"/>
</dbReference>
<dbReference type="EMBL" id="BMOD01000002">
    <property type="protein sequence ID" value="GGJ25595.1"/>
    <property type="molecule type" value="Genomic_DNA"/>
</dbReference>
<dbReference type="PRINTS" id="PR00181">
    <property type="entry name" value="MALTOSEBP"/>
</dbReference>
<sequence length="399" mass="42059">MKKATLAMAVLSLALGSAQAAKITVWTHFGDQEAAWLQSAAKAYGAKTGNTVDVVAVPFGDIRTKMINGASKGEGPDLVVSVPHDWIGEMAAAGVVEPMDKYVTGAAKSDIEKVGLNAFTYKGKLFGIPLFAEAVAVVYNKKLVAKAPTSWASFLKTAQTLTDPAKGQYGFLADLANSYMNYGVISSYGGYIFKNNAGTLDTKDLGIGNSGAEKAMEFLNDLRYKYKLVPEGVDGQLAKSAFVDGQLAMFLTGPWDMGDIKKAKIDYGIMAFPTPPGASGKWSPFVGVQGLVMNSYSKSKAEAAGFAKFLIEANSVAAFNKAGGRIPVSKKAKKSLATDPVVVGFGKTIAMGTPMPNVPEMGSVWGPWSNAVNLSTSKASPDYGKILDAAVKEIKSNIK</sequence>
<dbReference type="RefSeq" id="WP_189000692.1">
    <property type="nucleotide sequence ID" value="NZ_BMOD01000002.1"/>
</dbReference>
<evidence type="ECO:0000256" key="3">
    <source>
        <dbReference type="ARBA" id="ARBA00022597"/>
    </source>
</evidence>
<name>A0ABQ2CVQ6_9DEIO</name>
<dbReference type="InterPro" id="IPR006060">
    <property type="entry name" value="Maltose/Cyclodextrin-bd"/>
</dbReference>
<dbReference type="PANTHER" id="PTHR30061">
    <property type="entry name" value="MALTOSE-BINDING PERIPLASMIC PROTEIN"/>
    <property type="match status" value="1"/>
</dbReference>
<dbReference type="PANTHER" id="PTHR30061:SF50">
    <property type="entry name" value="MALTOSE_MALTODEXTRIN-BINDING PERIPLASMIC PROTEIN"/>
    <property type="match status" value="1"/>
</dbReference>
<dbReference type="SUPFAM" id="SSF53850">
    <property type="entry name" value="Periplasmic binding protein-like II"/>
    <property type="match status" value="1"/>
</dbReference>
<feature type="signal peptide" evidence="5">
    <location>
        <begin position="1"/>
        <end position="20"/>
    </location>
</feature>
<evidence type="ECO:0000256" key="5">
    <source>
        <dbReference type="SAM" id="SignalP"/>
    </source>
</evidence>
<organism evidence="6 7">
    <name type="scientific">Deinococcus roseus</name>
    <dbReference type="NCBI Taxonomy" id="392414"/>
    <lineage>
        <taxon>Bacteria</taxon>
        <taxon>Thermotogati</taxon>
        <taxon>Deinococcota</taxon>
        <taxon>Deinococci</taxon>
        <taxon>Deinococcales</taxon>
        <taxon>Deinococcaceae</taxon>
        <taxon>Deinococcus</taxon>
    </lineage>
</organism>